<dbReference type="EMBL" id="QRMI01000017">
    <property type="protein sequence ID" value="RHJ61254.1"/>
    <property type="molecule type" value="Genomic_DNA"/>
</dbReference>
<accession>A0A415D4W9</accession>
<protein>
    <submittedName>
        <fullName evidence="1">Uncharacterized protein</fullName>
    </submittedName>
</protein>
<dbReference type="RefSeq" id="WP_118279098.1">
    <property type="nucleotide sequence ID" value="NZ_JAQDJO010000018.1"/>
</dbReference>
<organism evidence="1 2">
    <name type="scientific">[Ruminococcus] lactaris</name>
    <dbReference type="NCBI Taxonomy" id="46228"/>
    <lineage>
        <taxon>Bacteria</taxon>
        <taxon>Bacillati</taxon>
        <taxon>Bacillota</taxon>
        <taxon>Clostridia</taxon>
        <taxon>Lachnospirales</taxon>
        <taxon>Lachnospiraceae</taxon>
        <taxon>Mediterraneibacter</taxon>
    </lineage>
</organism>
<evidence type="ECO:0000313" key="1">
    <source>
        <dbReference type="EMBL" id="RHJ61254.1"/>
    </source>
</evidence>
<sequence length="60" mass="7272">MKRSTEERSCPAEMDNNFQTHYKRLEKTRPPIEALRRFKTPAYEAVTRQQRAYLKEEPDE</sequence>
<name>A0A415D4W9_9FIRM</name>
<comment type="caution">
    <text evidence="1">The sequence shown here is derived from an EMBL/GenBank/DDBJ whole genome shotgun (WGS) entry which is preliminary data.</text>
</comment>
<reference evidence="1 2" key="1">
    <citation type="submission" date="2018-08" db="EMBL/GenBank/DDBJ databases">
        <title>A genome reference for cultivated species of the human gut microbiota.</title>
        <authorList>
            <person name="Zou Y."/>
            <person name="Xue W."/>
            <person name="Luo G."/>
        </authorList>
    </citation>
    <scope>NUCLEOTIDE SEQUENCE [LARGE SCALE GENOMIC DNA]</scope>
    <source>
        <strain evidence="1 2">AM09-9</strain>
    </source>
</reference>
<proteinExistence type="predicted"/>
<dbReference type="Proteomes" id="UP000285832">
    <property type="component" value="Unassembled WGS sequence"/>
</dbReference>
<evidence type="ECO:0000313" key="2">
    <source>
        <dbReference type="Proteomes" id="UP000285832"/>
    </source>
</evidence>
<gene>
    <name evidence="1" type="ORF">DW116_07930</name>
</gene>
<dbReference type="AlphaFoldDB" id="A0A415D4W9"/>